<evidence type="ECO:0000313" key="2">
    <source>
        <dbReference type="EMBL" id="GHA03641.1"/>
    </source>
</evidence>
<evidence type="ECO:0000313" key="3">
    <source>
        <dbReference type="Proteomes" id="UP000653644"/>
    </source>
</evidence>
<accession>A0ABQ3CGZ6</accession>
<comment type="caution">
    <text evidence="2">The sequence shown here is derived from an EMBL/GenBank/DDBJ whole genome shotgun (WGS) entry which is preliminary data.</text>
</comment>
<protein>
    <submittedName>
        <fullName evidence="2">Uncharacterized protein</fullName>
    </submittedName>
</protein>
<gene>
    <name evidence="2" type="ORF">GCM10010345_05030</name>
</gene>
<reference evidence="3" key="1">
    <citation type="journal article" date="2019" name="Int. J. Syst. Evol. Microbiol.">
        <title>The Global Catalogue of Microorganisms (GCM) 10K type strain sequencing project: providing services to taxonomists for standard genome sequencing and annotation.</title>
        <authorList>
            <consortium name="The Broad Institute Genomics Platform"/>
            <consortium name="The Broad Institute Genome Sequencing Center for Infectious Disease"/>
            <person name="Wu L."/>
            <person name="Ma J."/>
        </authorList>
    </citation>
    <scope>NUCLEOTIDE SEQUENCE [LARGE SCALE GENOMIC DNA]</scope>
    <source>
        <strain evidence="3">JCM 4733</strain>
    </source>
</reference>
<dbReference type="Proteomes" id="UP000653644">
    <property type="component" value="Unassembled WGS sequence"/>
</dbReference>
<feature type="region of interest" description="Disordered" evidence="1">
    <location>
        <begin position="184"/>
        <end position="225"/>
    </location>
</feature>
<dbReference type="EMBL" id="BMVN01000001">
    <property type="protein sequence ID" value="GHA03641.1"/>
    <property type="molecule type" value="Genomic_DNA"/>
</dbReference>
<organism evidence="2 3">
    <name type="scientific">Streptomyces canarius</name>
    <dbReference type="NCBI Taxonomy" id="285453"/>
    <lineage>
        <taxon>Bacteria</taxon>
        <taxon>Bacillati</taxon>
        <taxon>Actinomycetota</taxon>
        <taxon>Actinomycetes</taxon>
        <taxon>Kitasatosporales</taxon>
        <taxon>Streptomycetaceae</taxon>
        <taxon>Streptomyces</taxon>
    </lineage>
</organism>
<keyword evidence="3" id="KW-1185">Reference proteome</keyword>
<sequence length="326" mass="34309">MTRFRESRLLAQFLQAGRVPAMPMDGFGHPRQDPAAGGPAREIRLYPGVPLPVVQHRERGVPVPAAAADLLVVGVQGAGQRGVQDVPYVLLVDAHAERRGRHDDVGLAGQEGTVDAGAFAGAQSGVVGLGGQPQRGEFVRVPCAVLPGRRVDDAGLGFGGGPLDHGLPALVLVEEAADLQPDVRPVEPGDHQPGPAHAQTLGDLPAHGRGRGRGRGQGQHGRSAHTVRGLLQTQVVGAEVVAPRGDALGLVHHEQGRPDPGQRLHHVVAGELLRGQTDETGPARPYVLPGRLGLRRAQVRVDRDGPRGVVALGKTRDLVPLEREQR</sequence>
<evidence type="ECO:0000256" key="1">
    <source>
        <dbReference type="SAM" id="MobiDB-lite"/>
    </source>
</evidence>
<name>A0ABQ3CGZ6_9ACTN</name>
<proteinExistence type="predicted"/>